<evidence type="ECO:0000256" key="1">
    <source>
        <dbReference type="ARBA" id="ARBA00022443"/>
    </source>
</evidence>
<dbReference type="SUPFAM" id="SSF50044">
    <property type="entry name" value="SH3-domain"/>
    <property type="match status" value="1"/>
</dbReference>
<dbReference type="RefSeq" id="XP_044551717.1">
    <property type="nucleotide sequence ID" value="XM_044689036.1"/>
</dbReference>
<protein>
    <recommendedName>
        <fullName evidence="4">SH3 domain-containing protein</fullName>
    </recommendedName>
</protein>
<feature type="region of interest" description="Disordered" evidence="3">
    <location>
        <begin position="267"/>
        <end position="294"/>
    </location>
</feature>
<dbReference type="SMART" id="SM00326">
    <property type="entry name" value="SH3"/>
    <property type="match status" value="1"/>
</dbReference>
<feature type="compositionally biased region" description="Polar residues" evidence="3">
    <location>
        <begin position="133"/>
        <end position="154"/>
    </location>
</feature>
<feature type="region of interest" description="Disordered" evidence="3">
    <location>
        <begin position="497"/>
        <end position="560"/>
    </location>
</feature>
<dbReference type="Proteomes" id="UP000816034">
    <property type="component" value="Unassembled WGS sequence"/>
</dbReference>
<feature type="compositionally biased region" description="Polar residues" evidence="3">
    <location>
        <begin position="408"/>
        <end position="418"/>
    </location>
</feature>
<dbReference type="InterPro" id="IPR036028">
    <property type="entry name" value="SH3-like_dom_sf"/>
</dbReference>
<evidence type="ECO:0000313" key="5">
    <source>
        <dbReference type="EMBL" id="KAG2387725.1"/>
    </source>
</evidence>
<feature type="compositionally biased region" description="Low complexity" evidence="3">
    <location>
        <begin position="394"/>
        <end position="407"/>
    </location>
</feature>
<dbReference type="EMBL" id="PYSW02000012">
    <property type="protein sequence ID" value="KAG2387725.1"/>
    <property type="molecule type" value="Genomic_DNA"/>
</dbReference>
<organism evidence="5 6">
    <name type="scientific">Naegleria lovaniensis</name>
    <name type="common">Amoeba</name>
    <dbReference type="NCBI Taxonomy" id="51637"/>
    <lineage>
        <taxon>Eukaryota</taxon>
        <taxon>Discoba</taxon>
        <taxon>Heterolobosea</taxon>
        <taxon>Tetramitia</taxon>
        <taxon>Eutetramitia</taxon>
        <taxon>Vahlkampfiidae</taxon>
        <taxon>Naegleria</taxon>
    </lineage>
</organism>
<sequence length="622" mass="67040">MTQLVDQQQQQQQLATATTINNNNGGIRMTTGDSSPRSLQQALVLYDYDATSSNEMTIREHQIITIIKYEDDWSLCKNPQTSQLGYVPTGYIQIIVKPQVKPPNSQRPPMLRKNIMQPSDQQNVVMNKTFHTNNEQQPVNGTSSNGPVDQQFQNRKTEPMVDSSMSIRKTKKNTQGSSSPRNSPNHSTVSSNIFTSTTTTSGNSSSSSGNHPQGKVPKLSGVNSGATTSTDSPPDSPEGDNNNKLGNFTSVKERIKLLQEQKLSLANASSTSGGVSGVPSSTTTLSQHTTPNTPTINVATTTTTNTNHHISTPPVISTEKKRVALPQTQLNYTSGTTPREKSATPSASSATTMNVASYQASTTTTTTITTPQNNTNVTIRPPKPKGYQNKHENVSTNSTTPASSSNTGISQTSLGSTLPMSTLGNPAMLSTSPTSTFLYGGVPILPMPIATKTQPSRQLDETYMASTLENPSDQDGKSPQDEKKKFTIKIGRGLSKALKFNKQPSTHSSPTPPTNEDATDEDVLPNIPVDSYTRSTKDSHHGDTPSPVLHSYTSSEVSPIVKSNSSLMAKDLENPEVVDKRKTLPVNMKSELFQKMHSQLKLQPGQPPATHLPNSSTSTNSM</sequence>
<feature type="compositionally biased region" description="Low complexity" evidence="3">
    <location>
        <begin position="343"/>
        <end position="352"/>
    </location>
</feature>
<feature type="compositionally biased region" description="Low complexity" evidence="3">
    <location>
        <begin position="187"/>
        <end position="210"/>
    </location>
</feature>
<gene>
    <name evidence="5" type="ORF">C9374_001319</name>
</gene>
<keyword evidence="6" id="KW-1185">Reference proteome</keyword>
<dbReference type="PROSITE" id="PS50002">
    <property type="entry name" value="SH3"/>
    <property type="match status" value="1"/>
</dbReference>
<dbReference type="Gene3D" id="2.30.30.40">
    <property type="entry name" value="SH3 Domains"/>
    <property type="match status" value="1"/>
</dbReference>
<feature type="domain" description="SH3" evidence="4">
    <location>
        <begin position="37"/>
        <end position="97"/>
    </location>
</feature>
<evidence type="ECO:0000256" key="3">
    <source>
        <dbReference type="SAM" id="MobiDB-lite"/>
    </source>
</evidence>
<feature type="compositionally biased region" description="Polar residues" evidence="3">
    <location>
        <begin position="612"/>
        <end position="622"/>
    </location>
</feature>
<accession>A0AA88GRV0</accession>
<reference evidence="5 6" key="1">
    <citation type="journal article" date="2018" name="BMC Genomics">
        <title>The genome of Naegleria lovaniensis, the basis for a comparative approach to unravel pathogenicity factors of the human pathogenic amoeba N. fowleri.</title>
        <authorList>
            <person name="Liechti N."/>
            <person name="Schurch N."/>
            <person name="Bruggmann R."/>
            <person name="Wittwer M."/>
        </authorList>
    </citation>
    <scope>NUCLEOTIDE SEQUENCE [LARGE SCALE GENOMIC DNA]</scope>
    <source>
        <strain evidence="5 6">ATCC 30569</strain>
    </source>
</reference>
<feature type="region of interest" description="Disordered" evidence="3">
    <location>
        <begin position="332"/>
        <end position="418"/>
    </location>
</feature>
<feature type="compositionally biased region" description="Low complexity" evidence="3">
    <location>
        <begin position="362"/>
        <end position="378"/>
    </location>
</feature>
<feature type="compositionally biased region" description="Polar residues" evidence="3">
    <location>
        <begin position="221"/>
        <end position="246"/>
    </location>
</feature>
<feature type="region of interest" description="Disordered" evidence="3">
    <location>
        <begin position="597"/>
        <end position="622"/>
    </location>
</feature>
<feature type="compositionally biased region" description="Low complexity" evidence="3">
    <location>
        <begin position="269"/>
        <end position="294"/>
    </location>
</feature>
<name>A0AA88GRV0_NAELO</name>
<keyword evidence="1 2" id="KW-0728">SH3 domain</keyword>
<comment type="caution">
    <text evidence="5">The sequence shown here is derived from an EMBL/GenBank/DDBJ whole genome shotgun (WGS) entry which is preliminary data.</text>
</comment>
<evidence type="ECO:0000313" key="6">
    <source>
        <dbReference type="Proteomes" id="UP000816034"/>
    </source>
</evidence>
<feature type="compositionally biased region" description="Polar residues" evidence="3">
    <location>
        <begin position="551"/>
        <end position="560"/>
    </location>
</feature>
<dbReference type="InterPro" id="IPR001452">
    <property type="entry name" value="SH3_domain"/>
</dbReference>
<proteinExistence type="predicted"/>
<dbReference type="Pfam" id="PF00018">
    <property type="entry name" value="SH3_1"/>
    <property type="match status" value="1"/>
</dbReference>
<evidence type="ECO:0000259" key="4">
    <source>
        <dbReference type="PROSITE" id="PS50002"/>
    </source>
</evidence>
<evidence type="ECO:0000256" key="2">
    <source>
        <dbReference type="PROSITE-ProRule" id="PRU00192"/>
    </source>
</evidence>
<feature type="region of interest" description="Disordered" evidence="3">
    <location>
        <begin position="133"/>
        <end position="246"/>
    </location>
</feature>
<dbReference type="GeneID" id="68093775"/>
<dbReference type="AlphaFoldDB" id="A0AA88GRV0"/>
<feature type="compositionally biased region" description="Polar residues" evidence="3">
    <location>
        <begin position="163"/>
        <end position="186"/>
    </location>
</feature>